<dbReference type="SMART" id="SM00388">
    <property type="entry name" value="HisKA"/>
    <property type="match status" value="1"/>
</dbReference>
<dbReference type="EC" id="2.7.13.3" evidence="3"/>
<dbReference type="PRINTS" id="PR00344">
    <property type="entry name" value="BCTRLSENSOR"/>
</dbReference>
<dbReference type="EMBL" id="QUBR01000003">
    <property type="protein sequence ID" value="REK68823.1"/>
    <property type="molecule type" value="Genomic_DNA"/>
</dbReference>
<dbReference type="InterPro" id="IPR003661">
    <property type="entry name" value="HisK_dim/P_dom"/>
</dbReference>
<dbReference type="InterPro" id="IPR003594">
    <property type="entry name" value="HATPase_dom"/>
</dbReference>
<dbReference type="SMART" id="SM00304">
    <property type="entry name" value="HAMP"/>
    <property type="match status" value="1"/>
</dbReference>
<proteinExistence type="predicted"/>
<dbReference type="GO" id="GO:0005886">
    <property type="term" value="C:plasma membrane"/>
    <property type="evidence" value="ECO:0007669"/>
    <property type="project" value="UniProtKB-SubCell"/>
</dbReference>
<protein>
    <recommendedName>
        <fullName evidence="3">histidine kinase</fullName>
        <ecNumber evidence="3">2.7.13.3</ecNumber>
    </recommendedName>
</protein>
<feature type="domain" description="HAMP" evidence="13">
    <location>
        <begin position="292"/>
        <end position="345"/>
    </location>
</feature>
<dbReference type="SUPFAM" id="SSF47384">
    <property type="entry name" value="Homodimeric domain of signal transducing histidine kinase"/>
    <property type="match status" value="1"/>
</dbReference>
<accession>A0A371NYQ5</accession>
<comment type="caution">
    <text evidence="14">The sequence shown here is derived from an EMBL/GenBank/DDBJ whole genome shotgun (WGS) entry which is preliminary data.</text>
</comment>
<name>A0A371NYQ5_9ACTN</name>
<evidence type="ECO:0000256" key="7">
    <source>
        <dbReference type="ARBA" id="ARBA00022777"/>
    </source>
</evidence>
<dbReference type="PROSITE" id="PS50885">
    <property type="entry name" value="HAMP"/>
    <property type="match status" value="1"/>
</dbReference>
<dbReference type="OrthoDB" id="9786919at2"/>
<dbReference type="SUPFAM" id="SSF158472">
    <property type="entry name" value="HAMP domain-like"/>
    <property type="match status" value="1"/>
</dbReference>
<evidence type="ECO:0000256" key="11">
    <source>
        <dbReference type="SAM" id="Phobius"/>
    </source>
</evidence>
<evidence type="ECO:0000256" key="1">
    <source>
        <dbReference type="ARBA" id="ARBA00000085"/>
    </source>
</evidence>
<keyword evidence="4" id="KW-0597">Phosphoprotein</keyword>
<keyword evidence="6 11" id="KW-0812">Transmembrane</keyword>
<dbReference type="CDD" id="cd06225">
    <property type="entry name" value="HAMP"/>
    <property type="match status" value="1"/>
</dbReference>
<evidence type="ECO:0000256" key="5">
    <source>
        <dbReference type="ARBA" id="ARBA00022679"/>
    </source>
</evidence>
<evidence type="ECO:0000313" key="14">
    <source>
        <dbReference type="EMBL" id="REK68823.1"/>
    </source>
</evidence>
<feature type="domain" description="Histidine kinase" evidence="12">
    <location>
        <begin position="353"/>
        <end position="557"/>
    </location>
</feature>
<reference evidence="14 15" key="1">
    <citation type="submission" date="2018-08" db="EMBL/GenBank/DDBJ databases">
        <title>Aeromicrobium sp. M2KJ-4, whole genome shotgun sequence.</title>
        <authorList>
            <person name="Tuo L."/>
        </authorList>
    </citation>
    <scope>NUCLEOTIDE SEQUENCE [LARGE SCALE GENOMIC DNA]</scope>
    <source>
        <strain evidence="14 15">M2KJ-4</strain>
    </source>
</reference>
<evidence type="ECO:0000256" key="3">
    <source>
        <dbReference type="ARBA" id="ARBA00012438"/>
    </source>
</evidence>
<dbReference type="Pfam" id="PF00672">
    <property type="entry name" value="HAMP"/>
    <property type="match status" value="1"/>
</dbReference>
<evidence type="ECO:0000256" key="4">
    <source>
        <dbReference type="ARBA" id="ARBA00022553"/>
    </source>
</evidence>
<dbReference type="InterPro" id="IPR003660">
    <property type="entry name" value="HAMP_dom"/>
</dbReference>
<dbReference type="InterPro" id="IPR004358">
    <property type="entry name" value="Sig_transdc_His_kin-like_C"/>
</dbReference>
<evidence type="ECO:0000259" key="12">
    <source>
        <dbReference type="PROSITE" id="PS50109"/>
    </source>
</evidence>
<keyword evidence="9" id="KW-0902">Two-component regulatory system</keyword>
<dbReference type="CDD" id="cd00075">
    <property type="entry name" value="HATPase"/>
    <property type="match status" value="1"/>
</dbReference>
<dbReference type="SUPFAM" id="SSF55874">
    <property type="entry name" value="ATPase domain of HSP90 chaperone/DNA topoisomerase II/histidine kinase"/>
    <property type="match status" value="1"/>
</dbReference>
<dbReference type="AlphaFoldDB" id="A0A371NYQ5"/>
<dbReference type="Gene3D" id="1.10.287.130">
    <property type="match status" value="1"/>
</dbReference>
<dbReference type="SMART" id="SM00387">
    <property type="entry name" value="HATPase_c"/>
    <property type="match status" value="1"/>
</dbReference>
<feature type="transmembrane region" description="Helical" evidence="11">
    <location>
        <begin position="274"/>
        <end position="295"/>
    </location>
</feature>
<dbReference type="Gene3D" id="3.30.565.10">
    <property type="entry name" value="Histidine kinase-like ATPase, C-terminal domain"/>
    <property type="match status" value="1"/>
</dbReference>
<feature type="compositionally biased region" description="Low complexity" evidence="10">
    <location>
        <begin position="130"/>
        <end position="143"/>
    </location>
</feature>
<keyword evidence="7 14" id="KW-0418">Kinase</keyword>
<keyword evidence="5" id="KW-0808">Transferase</keyword>
<feature type="region of interest" description="Disordered" evidence="10">
    <location>
        <begin position="130"/>
        <end position="151"/>
    </location>
</feature>
<organism evidence="14 15">
    <name type="scientific">Aeromicrobium endophyticum</name>
    <dbReference type="NCBI Taxonomy" id="2292704"/>
    <lineage>
        <taxon>Bacteria</taxon>
        <taxon>Bacillati</taxon>
        <taxon>Actinomycetota</taxon>
        <taxon>Actinomycetes</taxon>
        <taxon>Propionibacteriales</taxon>
        <taxon>Nocardioidaceae</taxon>
        <taxon>Aeromicrobium</taxon>
    </lineage>
</organism>
<dbReference type="PANTHER" id="PTHR43711">
    <property type="entry name" value="TWO-COMPONENT HISTIDINE KINASE"/>
    <property type="match status" value="1"/>
</dbReference>
<evidence type="ECO:0000259" key="13">
    <source>
        <dbReference type="PROSITE" id="PS50885"/>
    </source>
</evidence>
<dbReference type="Gene3D" id="6.10.340.10">
    <property type="match status" value="1"/>
</dbReference>
<keyword evidence="11" id="KW-0472">Membrane</keyword>
<evidence type="ECO:0000256" key="6">
    <source>
        <dbReference type="ARBA" id="ARBA00022692"/>
    </source>
</evidence>
<dbReference type="CDD" id="cd00082">
    <property type="entry name" value="HisKA"/>
    <property type="match status" value="1"/>
</dbReference>
<evidence type="ECO:0000256" key="10">
    <source>
        <dbReference type="SAM" id="MobiDB-lite"/>
    </source>
</evidence>
<dbReference type="Pfam" id="PF00512">
    <property type="entry name" value="HisKA"/>
    <property type="match status" value="1"/>
</dbReference>
<dbReference type="FunFam" id="3.30.565.10:FF:000006">
    <property type="entry name" value="Sensor histidine kinase WalK"/>
    <property type="match status" value="1"/>
</dbReference>
<dbReference type="InterPro" id="IPR036097">
    <property type="entry name" value="HisK_dim/P_sf"/>
</dbReference>
<evidence type="ECO:0000313" key="15">
    <source>
        <dbReference type="Proteomes" id="UP000265581"/>
    </source>
</evidence>
<comment type="catalytic activity">
    <reaction evidence="1">
        <text>ATP + protein L-histidine = ADP + protein N-phospho-L-histidine.</text>
        <dbReference type="EC" id="2.7.13.3"/>
    </reaction>
</comment>
<evidence type="ECO:0000256" key="8">
    <source>
        <dbReference type="ARBA" id="ARBA00022989"/>
    </source>
</evidence>
<dbReference type="Proteomes" id="UP000265581">
    <property type="component" value="Unassembled WGS sequence"/>
</dbReference>
<keyword evidence="8 11" id="KW-1133">Transmembrane helix</keyword>
<evidence type="ECO:0000256" key="9">
    <source>
        <dbReference type="ARBA" id="ARBA00023012"/>
    </source>
</evidence>
<evidence type="ECO:0000256" key="2">
    <source>
        <dbReference type="ARBA" id="ARBA00004236"/>
    </source>
</evidence>
<dbReference type="InterPro" id="IPR036890">
    <property type="entry name" value="HATPase_C_sf"/>
</dbReference>
<dbReference type="RefSeq" id="WP_119705748.1">
    <property type="nucleotide sequence ID" value="NZ_JBHSOI010000001.1"/>
</dbReference>
<keyword evidence="15" id="KW-1185">Reference proteome</keyword>
<dbReference type="PANTHER" id="PTHR43711:SF1">
    <property type="entry name" value="HISTIDINE KINASE 1"/>
    <property type="match status" value="1"/>
</dbReference>
<dbReference type="GO" id="GO:0000155">
    <property type="term" value="F:phosphorelay sensor kinase activity"/>
    <property type="evidence" value="ECO:0007669"/>
    <property type="project" value="InterPro"/>
</dbReference>
<dbReference type="Pfam" id="PF02518">
    <property type="entry name" value="HATPase_c"/>
    <property type="match status" value="1"/>
</dbReference>
<dbReference type="InterPro" id="IPR005467">
    <property type="entry name" value="His_kinase_dom"/>
</dbReference>
<dbReference type="PROSITE" id="PS50109">
    <property type="entry name" value="HIS_KIN"/>
    <property type="match status" value="1"/>
</dbReference>
<comment type="subcellular location">
    <subcellularLocation>
        <location evidence="2">Cell membrane</location>
    </subcellularLocation>
</comment>
<dbReference type="InterPro" id="IPR050736">
    <property type="entry name" value="Sensor_HK_Regulatory"/>
</dbReference>
<gene>
    <name evidence="14" type="ORF">DX116_18305</name>
</gene>
<sequence>MRVPWHRSLFVRLFLLGAITALVAVVAATWATARSTTVAVQEQQQQSLEAEAATYDALMGYAATHPSWDGAQRLVDRLASASGQPVTVTDRSGRVLVRSQGAPSRALPPSSARAVIDPLDVDVALLSSASPTATATPTPEPASVPGGGGGRCSDPDVVAECARYEVPARSAVDPRAARRLEDGGRAEWTAVVDGADSCLAAAGLEPLLALTDEFTALVPYRTSRTTVARCVDSSLREVLSTSVAPPALLMTGSASAAPSVLWDLSGGARLRIGLLAALVLVVTLALSALLAGHVVRPLRGMATAARRAGDGDLSARVPADRRADEVGELARAFNAMADRRERSEDARRRLVSDVSHELRTPIANVRGWLEAAQDGLATLDRQLIDSLHEETLHLQRLTDDLHDLALAEAGELRLSPVTIDLAEMLAQVAASFPSPRLSVVCQPDATIWADPVRMRQVVLNLLANALRHTPDDGKVVLAGAPGTITVTDTGEGIPADDLPHVFDRFRRVDPSRTRATGGTGLGLAIVKQIVDAHGGSVTIDSVVGEGTTVTVRIPVRDEV</sequence>